<accession>A0ABU2B5C7</accession>
<proteinExistence type="predicted"/>
<dbReference type="Proteomes" id="UP001183619">
    <property type="component" value="Unassembled WGS sequence"/>
</dbReference>
<evidence type="ECO:0000313" key="1">
    <source>
        <dbReference type="EMBL" id="MDR7353601.1"/>
    </source>
</evidence>
<keyword evidence="2" id="KW-1185">Reference proteome</keyword>
<dbReference type="EMBL" id="JAVDYF010000001">
    <property type="protein sequence ID" value="MDR7353601.1"/>
    <property type="molecule type" value="Genomic_DNA"/>
</dbReference>
<evidence type="ECO:0000313" key="2">
    <source>
        <dbReference type="Proteomes" id="UP001183619"/>
    </source>
</evidence>
<sequence length="58" mass="7178">MKRRRRSRHTLTHDRRDWMGKALRTTTEQHTYEYVEIDSKILIRLSANTRKIDLRFYG</sequence>
<protein>
    <submittedName>
        <fullName evidence="1">Uncharacterized protein</fullName>
    </submittedName>
</protein>
<reference evidence="1 2" key="1">
    <citation type="submission" date="2023-07" db="EMBL/GenBank/DDBJ databases">
        <title>Sequencing the genomes of 1000 actinobacteria strains.</title>
        <authorList>
            <person name="Klenk H.-P."/>
        </authorList>
    </citation>
    <scope>NUCLEOTIDE SEQUENCE [LARGE SCALE GENOMIC DNA]</scope>
    <source>
        <strain evidence="1 2">DSM 44508</strain>
    </source>
</reference>
<name>A0ABU2B5C7_9CORY</name>
<comment type="caution">
    <text evidence="1">The sequence shown here is derived from an EMBL/GenBank/DDBJ whole genome shotgun (WGS) entry which is preliminary data.</text>
</comment>
<gene>
    <name evidence="1" type="ORF">J2S37_000139</name>
</gene>
<organism evidence="1 2">
    <name type="scientific">Corynebacterium felinum</name>
    <dbReference type="NCBI Taxonomy" id="131318"/>
    <lineage>
        <taxon>Bacteria</taxon>
        <taxon>Bacillati</taxon>
        <taxon>Actinomycetota</taxon>
        <taxon>Actinomycetes</taxon>
        <taxon>Mycobacteriales</taxon>
        <taxon>Corynebacteriaceae</taxon>
        <taxon>Corynebacterium</taxon>
    </lineage>
</organism>